<feature type="domain" description="Methyltransferase" evidence="3">
    <location>
        <begin position="46"/>
        <end position="137"/>
    </location>
</feature>
<evidence type="ECO:0000256" key="1">
    <source>
        <dbReference type="ARBA" id="ARBA00022603"/>
    </source>
</evidence>
<dbReference type="PANTHER" id="PTHR44942">
    <property type="entry name" value="METHYLTRANSF_11 DOMAIN-CONTAINING PROTEIN"/>
    <property type="match status" value="1"/>
</dbReference>
<evidence type="ECO:0000259" key="3">
    <source>
        <dbReference type="Pfam" id="PF13649"/>
    </source>
</evidence>
<dbReference type="STRING" id="1123029.SAMN02745172_03697"/>
<gene>
    <name evidence="4" type="ORF">SAMN02745172_03697</name>
</gene>
<dbReference type="InterPro" id="IPR029063">
    <property type="entry name" value="SAM-dependent_MTases_sf"/>
</dbReference>
<sequence>MITIPFEAGRFHSTAEYYERFRVPYPDALIERVAERTGLAPGGRLIDLGCGPGQLAIAFARLAGALPTGIDPEPEMLAAARRAAEAAGVDIRLVQGSSYDLAPHLGPARLVVMGRSFHWMDRADTLLRLNAIVEPGGAVALFDDRSIAATPDWRPVLDNLSQLYSPERSESRTLRRGPDWVPHERVLLASPFPVLERISRICVRRLSADDIVGRAFSMSVTSRQNLGQEAVAFEAALRKDLQALSPDDSFEETVEVRALIATRP</sequence>
<proteinExistence type="predicted"/>
<keyword evidence="2 4" id="KW-0808">Transferase</keyword>
<dbReference type="InterPro" id="IPR051052">
    <property type="entry name" value="Diverse_substrate_MTase"/>
</dbReference>
<dbReference type="GO" id="GO:0008168">
    <property type="term" value="F:methyltransferase activity"/>
    <property type="evidence" value="ECO:0007669"/>
    <property type="project" value="UniProtKB-KW"/>
</dbReference>
<protein>
    <submittedName>
        <fullName evidence="4">Methyltransferase domain-containing protein</fullName>
    </submittedName>
</protein>
<accession>A0A1M7ZQ67</accession>
<dbReference type="InterPro" id="IPR041698">
    <property type="entry name" value="Methyltransf_25"/>
</dbReference>
<dbReference type="Gene3D" id="3.40.50.150">
    <property type="entry name" value="Vaccinia Virus protein VP39"/>
    <property type="match status" value="1"/>
</dbReference>
<organism evidence="4 5">
    <name type="scientific">Pseudoxanthobacter soli DSM 19599</name>
    <dbReference type="NCBI Taxonomy" id="1123029"/>
    <lineage>
        <taxon>Bacteria</taxon>
        <taxon>Pseudomonadati</taxon>
        <taxon>Pseudomonadota</taxon>
        <taxon>Alphaproteobacteria</taxon>
        <taxon>Hyphomicrobiales</taxon>
        <taxon>Segnochrobactraceae</taxon>
        <taxon>Pseudoxanthobacter</taxon>
    </lineage>
</organism>
<dbReference type="PANTHER" id="PTHR44942:SF4">
    <property type="entry name" value="METHYLTRANSFERASE TYPE 11 DOMAIN-CONTAINING PROTEIN"/>
    <property type="match status" value="1"/>
</dbReference>
<dbReference type="RefSeq" id="WP_073631468.1">
    <property type="nucleotide sequence ID" value="NZ_FRXO01000010.1"/>
</dbReference>
<evidence type="ECO:0000313" key="4">
    <source>
        <dbReference type="EMBL" id="SHO67035.1"/>
    </source>
</evidence>
<name>A0A1M7ZQ67_9HYPH</name>
<keyword evidence="5" id="KW-1185">Reference proteome</keyword>
<evidence type="ECO:0000256" key="2">
    <source>
        <dbReference type="ARBA" id="ARBA00022679"/>
    </source>
</evidence>
<dbReference type="Pfam" id="PF13649">
    <property type="entry name" value="Methyltransf_25"/>
    <property type="match status" value="1"/>
</dbReference>
<dbReference type="CDD" id="cd02440">
    <property type="entry name" value="AdoMet_MTases"/>
    <property type="match status" value="1"/>
</dbReference>
<keyword evidence="1 4" id="KW-0489">Methyltransferase</keyword>
<reference evidence="4 5" key="1">
    <citation type="submission" date="2016-12" db="EMBL/GenBank/DDBJ databases">
        <authorList>
            <person name="Song W.-J."/>
            <person name="Kurnit D.M."/>
        </authorList>
    </citation>
    <scope>NUCLEOTIDE SEQUENCE [LARGE SCALE GENOMIC DNA]</scope>
    <source>
        <strain evidence="4 5">DSM 19599</strain>
    </source>
</reference>
<dbReference type="AlphaFoldDB" id="A0A1M7ZQ67"/>
<dbReference type="GO" id="GO:0032259">
    <property type="term" value="P:methylation"/>
    <property type="evidence" value="ECO:0007669"/>
    <property type="project" value="UniProtKB-KW"/>
</dbReference>
<evidence type="ECO:0000313" key="5">
    <source>
        <dbReference type="Proteomes" id="UP000186406"/>
    </source>
</evidence>
<dbReference type="EMBL" id="FRXO01000010">
    <property type="protein sequence ID" value="SHO67035.1"/>
    <property type="molecule type" value="Genomic_DNA"/>
</dbReference>
<dbReference type="OrthoDB" id="5642573at2"/>
<dbReference type="SUPFAM" id="SSF53335">
    <property type="entry name" value="S-adenosyl-L-methionine-dependent methyltransferases"/>
    <property type="match status" value="1"/>
</dbReference>
<dbReference type="Proteomes" id="UP000186406">
    <property type="component" value="Unassembled WGS sequence"/>
</dbReference>